<proteinExistence type="predicted"/>
<name>A0A0F9EXK3_9ZZZZ</name>
<protein>
    <submittedName>
        <fullName evidence="2">Uncharacterized protein</fullName>
    </submittedName>
</protein>
<organism evidence="2">
    <name type="scientific">marine sediment metagenome</name>
    <dbReference type="NCBI Taxonomy" id="412755"/>
    <lineage>
        <taxon>unclassified sequences</taxon>
        <taxon>metagenomes</taxon>
        <taxon>ecological metagenomes</taxon>
    </lineage>
</organism>
<feature type="transmembrane region" description="Helical" evidence="1">
    <location>
        <begin position="12"/>
        <end position="34"/>
    </location>
</feature>
<keyword evidence="1" id="KW-1133">Transmembrane helix</keyword>
<reference evidence="2" key="1">
    <citation type="journal article" date="2015" name="Nature">
        <title>Complex archaea that bridge the gap between prokaryotes and eukaryotes.</title>
        <authorList>
            <person name="Spang A."/>
            <person name="Saw J.H."/>
            <person name="Jorgensen S.L."/>
            <person name="Zaremba-Niedzwiedzka K."/>
            <person name="Martijn J."/>
            <person name="Lind A.E."/>
            <person name="van Eijk R."/>
            <person name="Schleper C."/>
            <person name="Guy L."/>
            <person name="Ettema T.J."/>
        </authorList>
    </citation>
    <scope>NUCLEOTIDE SEQUENCE</scope>
</reference>
<evidence type="ECO:0000313" key="2">
    <source>
        <dbReference type="EMBL" id="KKL70976.1"/>
    </source>
</evidence>
<gene>
    <name evidence="2" type="ORF">LCGC14_2099540</name>
</gene>
<accession>A0A0F9EXK3</accession>
<comment type="caution">
    <text evidence="2">The sequence shown here is derived from an EMBL/GenBank/DDBJ whole genome shotgun (WGS) entry which is preliminary data.</text>
</comment>
<dbReference type="AlphaFoldDB" id="A0A0F9EXK3"/>
<keyword evidence="1" id="KW-0812">Transmembrane</keyword>
<evidence type="ECO:0000256" key="1">
    <source>
        <dbReference type="SAM" id="Phobius"/>
    </source>
</evidence>
<keyword evidence="1" id="KW-0472">Membrane</keyword>
<sequence>MQTVRGLRPMLYLSSFAIVMLAVTSTHTVLPALYQSAKRKSLMVHEPFVPV</sequence>
<dbReference type="EMBL" id="LAZR01025732">
    <property type="protein sequence ID" value="KKL70976.1"/>
    <property type="molecule type" value="Genomic_DNA"/>
</dbReference>